<dbReference type="PRINTS" id="PR00038">
    <property type="entry name" value="HTHLUXR"/>
</dbReference>
<evidence type="ECO:0000313" key="2">
    <source>
        <dbReference type="EMBL" id="NJP93110.1"/>
    </source>
</evidence>
<dbReference type="Pfam" id="PF00196">
    <property type="entry name" value="GerE"/>
    <property type="match status" value="1"/>
</dbReference>
<dbReference type="InterPro" id="IPR027417">
    <property type="entry name" value="P-loop_NTPase"/>
</dbReference>
<sequence length="919" mass="99751">MSLTSFVGRQEEVDKLLTLLSSRRLVSLTGVGGCGKTRLALRVAESLAASCADGPWMVDLSAVKEPEQVGRLVASTFDLLLEPGSDQLAGLVRQLAHRETLLLLDTCEHLLAPVAELTDRLLRSCPGLTVLATTREPLGVEGETVWRVPVLDAAEARQLFAERATLVAPGFDLRAVEADVDAVCTRVDRLPLGIELAAAWVRALGPAQIASGLEASVRLLTGGPRGGVARHRTMNASISWSHALLDRRDQVLFRRLAAFAGTFDIDSVAAVCAGPGAPAPVRGPVDGPSREVGGPGREAALPVDWLQPLGRLLDKSLVTVREVAGQVRYRLLDTIQQYAEEELRAAGEEDAVLERHLDYFLRLAEEAEPGLDFDQDTWRLVLDGHHDNLVKALRWGFAGGPARRAKACRMVAALGRYWFLRGLSTEGHQFLDLALRCVDDRVVRHRLLAGQAMLAMVSGRGDLLDDAVSEVLDDPASDPVSRVRSLTGRCFRVFFRDFEETERLARETYREGERVGDPFSRDWSLVTAGYSLQTRGLNDEARKVARRAYAGSMERGDRFCGAFARGIEIFTTMQTGDVRAAVAVADEVVALVRPLRDYFAVGTNTVNAAHAIASSGDLDRARELIDPVVRSVVETEDVNVVGFMVADGLVRLWSGELEAAVRTFERGVRRRADGSIEWIGLRCLPGLVGALRRLDRLETAVTIAKEGVALAERLRTPYELAQLLDELGRLAAPADRGQARDLLHRSLALRHDNGLVTSLVDSLEALAELDAGEDAHRARAARLLGACEAARERMGYPRPPVDTAAAAALVAVLRDRLGAGFDEHRAAGRALTLADAVELARRGRGSRDRPSAGWESLSPTEREVVVLVCAGLSNPDVAGRLFMSRSTVKSHLSRIYQKLGVANRTELAAYASSHPDPGS</sequence>
<feature type="domain" description="HTH luxR-type" evidence="1">
    <location>
        <begin position="850"/>
        <end position="915"/>
    </location>
</feature>
<dbReference type="EMBL" id="JAATEP010000020">
    <property type="protein sequence ID" value="NJP93110.1"/>
    <property type="molecule type" value="Genomic_DNA"/>
</dbReference>
<dbReference type="Proteomes" id="UP000696294">
    <property type="component" value="Unassembled WGS sequence"/>
</dbReference>
<dbReference type="Gene3D" id="3.40.50.300">
    <property type="entry name" value="P-loop containing nucleotide triphosphate hydrolases"/>
    <property type="match status" value="1"/>
</dbReference>
<evidence type="ECO:0000313" key="3">
    <source>
        <dbReference type="Proteomes" id="UP000696294"/>
    </source>
</evidence>
<gene>
    <name evidence="2" type="ORF">HCN51_27295</name>
</gene>
<reference evidence="2 3" key="1">
    <citation type="submission" date="2020-03" db="EMBL/GenBank/DDBJ databases">
        <title>WGS of actinomycetes isolated from Thailand.</title>
        <authorList>
            <person name="Thawai C."/>
        </authorList>
    </citation>
    <scope>NUCLEOTIDE SEQUENCE [LARGE SCALE GENOMIC DNA]</scope>
    <source>
        <strain evidence="2 3">FMUSA5-5</strain>
    </source>
</reference>
<dbReference type="PANTHER" id="PTHR47691:SF3">
    <property type="entry name" value="HTH-TYPE TRANSCRIPTIONAL REGULATOR RV0890C-RELATED"/>
    <property type="match status" value="1"/>
</dbReference>
<keyword evidence="3" id="KW-1185">Reference proteome</keyword>
<evidence type="ECO:0000259" key="1">
    <source>
        <dbReference type="PROSITE" id="PS50043"/>
    </source>
</evidence>
<accession>A0ABX1B991</accession>
<dbReference type="PANTHER" id="PTHR47691">
    <property type="entry name" value="REGULATOR-RELATED"/>
    <property type="match status" value="1"/>
</dbReference>
<dbReference type="SUPFAM" id="SSF46894">
    <property type="entry name" value="C-terminal effector domain of the bipartite response regulators"/>
    <property type="match status" value="1"/>
</dbReference>
<dbReference type="InterPro" id="IPR011990">
    <property type="entry name" value="TPR-like_helical_dom_sf"/>
</dbReference>
<protein>
    <submittedName>
        <fullName evidence="2">LuxR family transcriptional regulator</fullName>
    </submittedName>
</protein>
<comment type="caution">
    <text evidence="2">The sequence shown here is derived from an EMBL/GenBank/DDBJ whole genome shotgun (WGS) entry which is preliminary data.</text>
</comment>
<dbReference type="InterPro" id="IPR016032">
    <property type="entry name" value="Sig_transdc_resp-reg_C-effctor"/>
</dbReference>
<dbReference type="SMART" id="SM00421">
    <property type="entry name" value="HTH_LUXR"/>
    <property type="match status" value="1"/>
</dbReference>
<dbReference type="Gene3D" id="1.10.10.10">
    <property type="entry name" value="Winged helix-like DNA-binding domain superfamily/Winged helix DNA-binding domain"/>
    <property type="match status" value="1"/>
</dbReference>
<dbReference type="PROSITE" id="PS50043">
    <property type="entry name" value="HTH_LUXR_2"/>
    <property type="match status" value="1"/>
</dbReference>
<dbReference type="CDD" id="cd06170">
    <property type="entry name" value="LuxR_C_like"/>
    <property type="match status" value="1"/>
</dbReference>
<dbReference type="SUPFAM" id="SSF52540">
    <property type="entry name" value="P-loop containing nucleoside triphosphate hydrolases"/>
    <property type="match status" value="1"/>
</dbReference>
<dbReference type="PROSITE" id="PS00622">
    <property type="entry name" value="HTH_LUXR_1"/>
    <property type="match status" value="1"/>
</dbReference>
<dbReference type="InterPro" id="IPR000792">
    <property type="entry name" value="Tscrpt_reg_LuxR_C"/>
</dbReference>
<dbReference type="InterPro" id="IPR036388">
    <property type="entry name" value="WH-like_DNA-bd_sf"/>
</dbReference>
<organism evidence="2 3">
    <name type="scientific">Nonomuraea composti</name>
    <dbReference type="NCBI Taxonomy" id="2720023"/>
    <lineage>
        <taxon>Bacteria</taxon>
        <taxon>Bacillati</taxon>
        <taxon>Actinomycetota</taxon>
        <taxon>Actinomycetes</taxon>
        <taxon>Streptosporangiales</taxon>
        <taxon>Streptosporangiaceae</taxon>
        <taxon>Nonomuraea</taxon>
    </lineage>
</organism>
<dbReference type="RefSeq" id="WP_168012935.1">
    <property type="nucleotide sequence ID" value="NZ_JAATEP010000020.1"/>
</dbReference>
<dbReference type="Gene3D" id="1.25.40.10">
    <property type="entry name" value="Tetratricopeptide repeat domain"/>
    <property type="match status" value="1"/>
</dbReference>
<proteinExistence type="predicted"/>
<name>A0ABX1B991_9ACTN</name>